<evidence type="ECO:0000256" key="8">
    <source>
        <dbReference type="SAM" id="Phobius"/>
    </source>
</evidence>
<reference evidence="9" key="2">
    <citation type="submission" date="2023-06" db="EMBL/GenBank/DDBJ databases">
        <authorList>
            <consortium name="Lawrence Berkeley National Laboratory"/>
            <person name="Haridas S."/>
            <person name="Hensen N."/>
            <person name="Bonometti L."/>
            <person name="Westerberg I."/>
            <person name="Brannstrom I.O."/>
            <person name="Guillou S."/>
            <person name="Cros-Aarteil S."/>
            <person name="Calhoun S."/>
            <person name="Kuo A."/>
            <person name="Mondo S."/>
            <person name="Pangilinan J."/>
            <person name="Riley R."/>
            <person name="Labutti K."/>
            <person name="Andreopoulos B."/>
            <person name="Lipzen A."/>
            <person name="Chen C."/>
            <person name="Yanf M."/>
            <person name="Daum C."/>
            <person name="Ng V."/>
            <person name="Clum A."/>
            <person name="Steindorff A."/>
            <person name="Ohm R."/>
            <person name="Martin F."/>
            <person name="Silar P."/>
            <person name="Natvig D."/>
            <person name="Lalanne C."/>
            <person name="Gautier V."/>
            <person name="Ament-Velasquez S.L."/>
            <person name="Kruys A."/>
            <person name="Hutchinson M.I."/>
            <person name="Powell A.J."/>
            <person name="Barry K."/>
            <person name="Miller A.N."/>
            <person name="Grigoriev I.V."/>
            <person name="Debuchy R."/>
            <person name="Gladieux P."/>
            <person name="Thoren M.H."/>
            <person name="Johannesson H."/>
        </authorList>
    </citation>
    <scope>NUCLEOTIDE SEQUENCE</scope>
    <source>
        <strain evidence="9">CBS 560.94</strain>
    </source>
</reference>
<feature type="compositionally biased region" description="Basic and acidic residues" evidence="7">
    <location>
        <begin position="173"/>
        <end position="191"/>
    </location>
</feature>
<keyword evidence="3" id="KW-0408">Iron</keyword>
<comment type="caution">
    <text evidence="9">The sequence shown here is derived from an EMBL/GenBank/DDBJ whole genome shotgun (WGS) entry which is preliminary data.</text>
</comment>
<evidence type="ECO:0000256" key="4">
    <source>
        <dbReference type="ARBA" id="ARBA00022692"/>
    </source>
</evidence>
<reference evidence="9" key="1">
    <citation type="journal article" date="2023" name="Mol. Phylogenet. Evol.">
        <title>Genome-scale phylogeny and comparative genomics of the fungal order Sordariales.</title>
        <authorList>
            <person name="Hensen N."/>
            <person name="Bonometti L."/>
            <person name="Westerberg I."/>
            <person name="Brannstrom I.O."/>
            <person name="Guillou S."/>
            <person name="Cros-Aarteil S."/>
            <person name="Calhoun S."/>
            <person name="Haridas S."/>
            <person name="Kuo A."/>
            <person name="Mondo S."/>
            <person name="Pangilinan J."/>
            <person name="Riley R."/>
            <person name="LaButti K."/>
            <person name="Andreopoulos B."/>
            <person name="Lipzen A."/>
            <person name="Chen C."/>
            <person name="Yan M."/>
            <person name="Daum C."/>
            <person name="Ng V."/>
            <person name="Clum A."/>
            <person name="Steindorff A."/>
            <person name="Ohm R.A."/>
            <person name="Martin F."/>
            <person name="Silar P."/>
            <person name="Natvig D.O."/>
            <person name="Lalanne C."/>
            <person name="Gautier V."/>
            <person name="Ament-Velasquez S.L."/>
            <person name="Kruys A."/>
            <person name="Hutchinson M.I."/>
            <person name="Powell A.J."/>
            <person name="Barry K."/>
            <person name="Miller A.N."/>
            <person name="Grigoriev I.V."/>
            <person name="Debuchy R."/>
            <person name="Gladieux P."/>
            <person name="Hiltunen Thoren M."/>
            <person name="Johannesson H."/>
        </authorList>
    </citation>
    <scope>NUCLEOTIDE SEQUENCE</scope>
    <source>
        <strain evidence="9">CBS 560.94</strain>
    </source>
</reference>
<feature type="transmembrane region" description="Helical" evidence="8">
    <location>
        <begin position="285"/>
        <end position="307"/>
    </location>
</feature>
<evidence type="ECO:0000256" key="2">
    <source>
        <dbReference type="ARBA" id="ARBA00008333"/>
    </source>
</evidence>
<keyword evidence="5 8" id="KW-1133">Transmembrane helix</keyword>
<proteinExistence type="inferred from homology"/>
<gene>
    <name evidence="9" type="ORF">B0H65DRAFT_182558</name>
</gene>
<dbReference type="AlphaFoldDB" id="A0AAE0JEU3"/>
<evidence type="ECO:0000256" key="3">
    <source>
        <dbReference type="ARBA" id="ARBA00022496"/>
    </source>
</evidence>
<evidence type="ECO:0000256" key="5">
    <source>
        <dbReference type="ARBA" id="ARBA00022989"/>
    </source>
</evidence>
<evidence type="ECO:0000256" key="6">
    <source>
        <dbReference type="ARBA" id="ARBA00023136"/>
    </source>
</evidence>
<dbReference type="GeneID" id="87858681"/>
<feature type="transmembrane region" description="Helical" evidence="8">
    <location>
        <begin position="98"/>
        <end position="123"/>
    </location>
</feature>
<keyword evidence="6 8" id="KW-0472">Membrane</keyword>
<protein>
    <submittedName>
        <fullName evidence="9">Iron permease FTR1/Fip1/EfeU</fullName>
    </submittedName>
</protein>
<keyword evidence="3" id="KW-0406">Ion transport</keyword>
<comment type="similarity">
    <text evidence="2">Belongs to the oxidase-dependent Fe transporter (OFeT) (TC 9.A.10.1) family.</text>
</comment>
<dbReference type="Proteomes" id="UP001278500">
    <property type="component" value="Unassembled WGS sequence"/>
</dbReference>
<evidence type="ECO:0000256" key="7">
    <source>
        <dbReference type="SAM" id="MobiDB-lite"/>
    </source>
</evidence>
<keyword evidence="3" id="KW-0410">Iron transport</keyword>
<feature type="transmembrane region" description="Helical" evidence="8">
    <location>
        <begin position="367"/>
        <end position="388"/>
    </location>
</feature>
<comment type="subcellular location">
    <subcellularLocation>
        <location evidence="1">Membrane</location>
        <topology evidence="1">Multi-pass membrane protein</topology>
    </subcellularLocation>
</comment>
<feature type="transmembrane region" description="Helical" evidence="8">
    <location>
        <begin position="223"/>
        <end position="250"/>
    </location>
</feature>
<name>A0AAE0JEU3_9PEZI</name>
<dbReference type="EMBL" id="JAUEPP010000004">
    <property type="protein sequence ID" value="KAK3344683.1"/>
    <property type="molecule type" value="Genomic_DNA"/>
</dbReference>
<keyword evidence="3" id="KW-0813">Transport</keyword>
<dbReference type="RefSeq" id="XP_062681296.1">
    <property type="nucleotide sequence ID" value="XM_062821527.1"/>
</dbReference>
<dbReference type="PANTHER" id="PTHR31632">
    <property type="entry name" value="IRON TRANSPORTER FTH1"/>
    <property type="match status" value="1"/>
</dbReference>
<feature type="transmembrane region" description="Helical" evidence="8">
    <location>
        <begin position="135"/>
        <end position="157"/>
    </location>
</feature>
<sequence length="439" mass="48183">MQLFSVPIFLLVFRETIETSIIVSVLLVFLKQALASPLPSPEASQLGHAAELKPTPPERLGQVVPQQAQTLAQHDEPLSTSHSQPVDLRVYHALRRQILLGTISGFILCIAIGGAVIGVFYTLGVNKWESSGAELNWEGAFCLLASLIISVVGAALLRVGRMREKWRGKMVKAMEGKDRKENDGRVTREEGQDGEEDTERGETEGVERGRGWWVKMKTWMERYVMFVLPFVTVLREGVEAIVFVAGVSFAAPASSIPIPAIVGVIVGALVGVVLYRFGSSTKLQLFLVLSTSLLYLVAAGLFSRAIWAFESQQWANAIGSDAAELGSGPGSYDVDRSVWHVDCCSPIVNGGGGWGIFNAIFGWTNSATYGSVIGYNLYWLVVIVSFLVMRYREVKGKWPIILRKTAVEDGKSVTGPLSRHDTSEKASLFDRLSWKKGRY</sequence>
<dbReference type="Pfam" id="PF03239">
    <property type="entry name" value="FTR1"/>
    <property type="match status" value="1"/>
</dbReference>
<dbReference type="InterPro" id="IPR004923">
    <property type="entry name" value="FTR1/Fip1/EfeU"/>
</dbReference>
<evidence type="ECO:0000256" key="1">
    <source>
        <dbReference type="ARBA" id="ARBA00004141"/>
    </source>
</evidence>
<dbReference type="GO" id="GO:0033573">
    <property type="term" value="C:high-affinity iron permease complex"/>
    <property type="evidence" value="ECO:0007669"/>
    <property type="project" value="InterPro"/>
</dbReference>
<organism evidence="9 10">
    <name type="scientific">Neurospora tetraspora</name>
    <dbReference type="NCBI Taxonomy" id="94610"/>
    <lineage>
        <taxon>Eukaryota</taxon>
        <taxon>Fungi</taxon>
        <taxon>Dikarya</taxon>
        <taxon>Ascomycota</taxon>
        <taxon>Pezizomycotina</taxon>
        <taxon>Sordariomycetes</taxon>
        <taxon>Sordariomycetidae</taxon>
        <taxon>Sordariales</taxon>
        <taxon>Sordariaceae</taxon>
        <taxon>Neurospora</taxon>
    </lineage>
</organism>
<dbReference type="PANTHER" id="PTHR31632:SF2">
    <property type="entry name" value="PLASMA MEMBRANE IRON PERMEASE"/>
    <property type="match status" value="1"/>
</dbReference>
<feature type="region of interest" description="Disordered" evidence="7">
    <location>
        <begin position="173"/>
        <end position="204"/>
    </location>
</feature>
<dbReference type="GO" id="GO:0015093">
    <property type="term" value="F:ferrous iron transmembrane transporter activity"/>
    <property type="evidence" value="ECO:0007669"/>
    <property type="project" value="TreeGrafter"/>
</dbReference>
<evidence type="ECO:0000313" key="9">
    <source>
        <dbReference type="EMBL" id="KAK3344683.1"/>
    </source>
</evidence>
<feature type="transmembrane region" description="Helical" evidence="8">
    <location>
        <begin position="256"/>
        <end position="278"/>
    </location>
</feature>
<keyword evidence="4 8" id="KW-0812">Transmembrane</keyword>
<accession>A0AAE0JEU3</accession>
<keyword evidence="10" id="KW-1185">Reference proteome</keyword>
<evidence type="ECO:0000313" key="10">
    <source>
        <dbReference type="Proteomes" id="UP001278500"/>
    </source>
</evidence>